<proteinExistence type="predicted"/>
<sequence length="173" mass="18097">MLGAMSAMPAPLGDRLRMLQLLTGTIGGGAVLVALARVFIDTAAPWPAWWQLGLVVVALLGSAVLIRQVGYAVPALPRGLPEENAAETSIRYFSSTTVLRAAICEAPVFIALFVSVLPPRSWLPLVLAVPGAAALFWTHAWPSARTATAIAEGLEREGAPSHLPEALGLRGAS</sequence>
<accession>W9GIG1</accession>
<evidence type="ECO:0000313" key="3">
    <source>
        <dbReference type="Proteomes" id="UP000019494"/>
    </source>
</evidence>
<keyword evidence="1" id="KW-0472">Membrane</keyword>
<dbReference type="Proteomes" id="UP000019494">
    <property type="component" value="Unassembled WGS sequence"/>
</dbReference>
<comment type="caution">
    <text evidence="2">The sequence shown here is derived from an EMBL/GenBank/DDBJ whole genome shotgun (WGS) entry which is preliminary data.</text>
</comment>
<keyword evidence="1" id="KW-0812">Transmembrane</keyword>
<keyword evidence="1" id="KW-1133">Transmembrane helix</keyword>
<evidence type="ECO:0000256" key="1">
    <source>
        <dbReference type="SAM" id="Phobius"/>
    </source>
</evidence>
<feature type="transmembrane region" description="Helical" evidence="1">
    <location>
        <begin position="21"/>
        <end position="40"/>
    </location>
</feature>
<dbReference type="OrthoDB" id="4861843at2"/>
<protein>
    <submittedName>
        <fullName evidence="2">Uncharacterized protein</fullName>
    </submittedName>
</protein>
<gene>
    <name evidence="2" type="ORF">N864_02305</name>
</gene>
<evidence type="ECO:0000313" key="2">
    <source>
        <dbReference type="EMBL" id="EWT04588.1"/>
    </source>
</evidence>
<organism evidence="2 3">
    <name type="scientific">Intrasporangium chromatireducens Q5-1</name>
    <dbReference type="NCBI Taxonomy" id="584657"/>
    <lineage>
        <taxon>Bacteria</taxon>
        <taxon>Bacillati</taxon>
        <taxon>Actinomycetota</taxon>
        <taxon>Actinomycetes</taxon>
        <taxon>Micrococcales</taxon>
        <taxon>Intrasporangiaceae</taxon>
        <taxon>Intrasporangium</taxon>
    </lineage>
</organism>
<reference evidence="3" key="1">
    <citation type="submission" date="2013-08" db="EMBL/GenBank/DDBJ databases">
        <title>Intrasporangium oryzae NRRL B-24470.</title>
        <authorList>
            <person name="Liu H."/>
            <person name="Wang G."/>
        </authorList>
    </citation>
    <scope>NUCLEOTIDE SEQUENCE [LARGE SCALE GENOMIC DNA]</scope>
    <source>
        <strain evidence="3">Q5-1</strain>
    </source>
</reference>
<feature type="transmembrane region" description="Helical" evidence="1">
    <location>
        <begin position="122"/>
        <end position="141"/>
    </location>
</feature>
<name>W9GIG1_9MICO</name>
<dbReference type="AlphaFoldDB" id="W9GIG1"/>
<feature type="transmembrane region" description="Helical" evidence="1">
    <location>
        <begin position="98"/>
        <end position="116"/>
    </location>
</feature>
<feature type="transmembrane region" description="Helical" evidence="1">
    <location>
        <begin position="46"/>
        <end position="66"/>
    </location>
</feature>
<dbReference type="EMBL" id="AWQS01000217">
    <property type="protein sequence ID" value="EWT04588.1"/>
    <property type="molecule type" value="Genomic_DNA"/>
</dbReference>
<keyword evidence="3" id="KW-1185">Reference proteome</keyword>